<comment type="caution">
    <text evidence="2">The sequence shown here is derived from an EMBL/GenBank/DDBJ whole genome shotgun (WGS) entry which is preliminary data.</text>
</comment>
<accession>A0A8S9YQR9</accession>
<evidence type="ECO:0000313" key="2">
    <source>
        <dbReference type="EMBL" id="KAF7255350.1"/>
    </source>
</evidence>
<protein>
    <submittedName>
        <fullName evidence="2">Uncharacterized protein</fullName>
    </submittedName>
</protein>
<dbReference type="AlphaFoldDB" id="A0A8S9YQR9"/>
<dbReference type="Proteomes" id="UP000822476">
    <property type="component" value="Unassembled WGS sequence"/>
</dbReference>
<reference evidence="2" key="1">
    <citation type="submission" date="2019-07" db="EMBL/GenBank/DDBJ databases">
        <title>Annotation for the trematode Paragonimus miyazaki's.</title>
        <authorList>
            <person name="Choi Y.-J."/>
        </authorList>
    </citation>
    <scope>NUCLEOTIDE SEQUENCE</scope>
    <source>
        <strain evidence="2">Japan</strain>
    </source>
</reference>
<proteinExistence type="predicted"/>
<gene>
    <name evidence="2" type="ORF">EG68_07889</name>
</gene>
<feature type="region of interest" description="Disordered" evidence="1">
    <location>
        <begin position="166"/>
        <end position="188"/>
    </location>
</feature>
<name>A0A8S9YQR9_9TREM</name>
<evidence type="ECO:0000313" key="3">
    <source>
        <dbReference type="Proteomes" id="UP000822476"/>
    </source>
</evidence>
<evidence type="ECO:0000256" key="1">
    <source>
        <dbReference type="SAM" id="MobiDB-lite"/>
    </source>
</evidence>
<dbReference type="EMBL" id="JTDE01004053">
    <property type="protein sequence ID" value="KAF7255350.1"/>
    <property type="molecule type" value="Genomic_DNA"/>
</dbReference>
<dbReference type="OrthoDB" id="6256548at2759"/>
<sequence>MFENTKEKKVEREVQALADNVYNYLKQRYRYEDDEDINSLDEEKTPKLTDSDFERSLELSDHENILEKLKFMSIDNHRLREKLVFIYYDNEHLKETQEELFRELKSVKYVLAQQRKELAYLRHLTSDQEKQISKLTNIIEKQTETLKKTNGELTLDFATKCDCQGKLSDEEEAPPVDSKENVTTPTDQIYQKLDKSEETSWMQSVQNVFRKVKRDLFMSVEDSDNSDR</sequence>
<keyword evidence="3" id="KW-1185">Reference proteome</keyword>
<organism evidence="2 3">
    <name type="scientific">Paragonimus skrjabini miyazakii</name>
    <dbReference type="NCBI Taxonomy" id="59628"/>
    <lineage>
        <taxon>Eukaryota</taxon>
        <taxon>Metazoa</taxon>
        <taxon>Spiralia</taxon>
        <taxon>Lophotrochozoa</taxon>
        <taxon>Platyhelminthes</taxon>
        <taxon>Trematoda</taxon>
        <taxon>Digenea</taxon>
        <taxon>Plagiorchiida</taxon>
        <taxon>Troglotremata</taxon>
        <taxon>Troglotrematidae</taxon>
        <taxon>Paragonimus</taxon>
    </lineage>
</organism>